<evidence type="ECO:0000313" key="2">
    <source>
        <dbReference type="Proteomes" id="UP001155110"/>
    </source>
</evidence>
<dbReference type="EMBL" id="JANTZM010000007">
    <property type="protein sequence ID" value="MCS4157808.1"/>
    <property type="molecule type" value="Genomic_DNA"/>
</dbReference>
<protein>
    <recommendedName>
        <fullName evidence="3">RNA polymerase alpha subunit C-terminal domain-containing protein</fullName>
    </recommendedName>
</protein>
<proteinExistence type="predicted"/>
<comment type="caution">
    <text evidence="1">The sequence shown here is derived from an EMBL/GenBank/DDBJ whole genome shotgun (WGS) entry which is preliminary data.</text>
</comment>
<name>A0AAW5P842_9BACT</name>
<sequence>MALSKAAGHVRGDDCTCPDNRPVNKQLWDTTRQLHQRLRDAGIPARTRKKVATRFKKWARDQDGRFPTDALDVLASDVPVDLDGTPVWDLPCLTKKQARSLMSRNLQTYGDVLGADKWDLLQVPFIGKNTVQALDRLQRADLA</sequence>
<gene>
    <name evidence="1" type="ORF">GGP99_001772</name>
</gene>
<reference evidence="1" key="1">
    <citation type="submission" date="2022-08" db="EMBL/GenBank/DDBJ databases">
        <title>Genomic Encyclopedia of Type Strains, Phase V (KMG-V): Genome sequencing to study the core and pangenomes of soil and plant-associated prokaryotes.</title>
        <authorList>
            <person name="Whitman W."/>
        </authorList>
    </citation>
    <scope>NUCLEOTIDE SEQUENCE</scope>
    <source>
        <strain evidence="1">SP3002</strain>
    </source>
</reference>
<accession>A0AAW5P842</accession>
<evidence type="ECO:0000313" key="1">
    <source>
        <dbReference type="EMBL" id="MCS4157808.1"/>
    </source>
</evidence>
<dbReference type="Proteomes" id="UP001155110">
    <property type="component" value="Unassembled WGS sequence"/>
</dbReference>
<evidence type="ECO:0008006" key="3">
    <source>
        <dbReference type="Google" id="ProtNLM"/>
    </source>
</evidence>
<dbReference type="RefSeq" id="WP_259258336.1">
    <property type="nucleotide sequence ID" value="NZ_JANTZM010000007.1"/>
</dbReference>
<organism evidence="1 2">
    <name type="scientific">Salinibacter ruber</name>
    <dbReference type="NCBI Taxonomy" id="146919"/>
    <lineage>
        <taxon>Bacteria</taxon>
        <taxon>Pseudomonadati</taxon>
        <taxon>Rhodothermota</taxon>
        <taxon>Rhodothermia</taxon>
        <taxon>Rhodothermales</taxon>
        <taxon>Salinibacteraceae</taxon>
        <taxon>Salinibacter</taxon>
    </lineage>
</organism>
<dbReference type="AlphaFoldDB" id="A0AAW5P842"/>